<reference evidence="1" key="1">
    <citation type="submission" date="2020-10" db="EMBL/GenBank/DDBJ databases">
        <authorList>
            <person name="Castelo-Branco R."/>
            <person name="Eusebio N."/>
            <person name="Adriana R."/>
            <person name="Vieira A."/>
            <person name="Brugerolle De Fraissinette N."/>
            <person name="Rezende De Castro R."/>
            <person name="Schneider M.P."/>
            <person name="Vasconcelos V."/>
            <person name="Leao P.N."/>
        </authorList>
    </citation>
    <scope>NUCLEOTIDE SEQUENCE</scope>
    <source>
        <strain evidence="1">LEGE 07157</strain>
    </source>
</reference>
<evidence type="ECO:0000313" key="2">
    <source>
        <dbReference type="Proteomes" id="UP000654482"/>
    </source>
</evidence>
<evidence type="ECO:0000313" key="1">
    <source>
        <dbReference type="EMBL" id="MBE9116334.1"/>
    </source>
</evidence>
<sequence>MTNTINGQGNDSHFKVREYPTLAIENWISGSTSSIYPSTKEHCEFQMIIANPARDNATSRKKNFLPLSAPVCLNLESLRPFESVEEQFQHYGITFHNAIALHPSNAAYPPHSGTMVLMGAPKSGWIEIDFSEPICKFHCYATSSQRILLSAYDREGKLLVQDDIPASNLAVSNSNISPNAPLKAVSQNISRITLYSLDGQLTVDDISFWF</sequence>
<gene>
    <name evidence="1" type="ORF">IQ249_10535</name>
</gene>
<organism evidence="1 2">
    <name type="scientific">Lusitaniella coriacea LEGE 07157</name>
    <dbReference type="NCBI Taxonomy" id="945747"/>
    <lineage>
        <taxon>Bacteria</taxon>
        <taxon>Bacillati</taxon>
        <taxon>Cyanobacteriota</taxon>
        <taxon>Cyanophyceae</taxon>
        <taxon>Spirulinales</taxon>
        <taxon>Lusitaniellaceae</taxon>
        <taxon>Lusitaniella</taxon>
    </lineage>
</organism>
<proteinExistence type="predicted"/>
<accession>A0A8J7DW93</accession>
<comment type="caution">
    <text evidence="1">The sequence shown here is derived from an EMBL/GenBank/DDBJ whole genome shotgun (WGS) entry which is preliminary data.</text>
</comment>
<name>A0A8J7DW93_9CYAN</name>
<dbReference type="EMBL" id="JADEWZ010000013">
    <property type="protein sequence ID" value="MBE9116334.1"/>
    <property type="molecule type" value="Genomic_DNA"/>
</dbReference>
<protein>
    <submittedName>
        <fullName evidence="1">Uncharacterized protein</fullName>
    </submittedName>
</protein>
<dbReference type="RefSeq" id="WP_194029426.1">
    <property type="nucleotide sequence ID" value="NZ_JADEWZ010000013.1"/>
</dbReference>
<keyword evidence="2" id="KW-1185">Reference proteome</keyword>
<dbReference type="Proteomes" id="UP000654482">
    <property type="component" value="Unassembled WGS sequence"/>
</dbReference>
<dbReference type="AlphaFoldDB" id="A0A8J7DW93"/>